<organism evidence="2 3">
    <name type="scientific">Dechloromonas agitata</name>
    <dbReference type="NCBI Taxonomy" id="73030"/>
    <lineage>
        <taxon>Bacteria</taxon>
        <taxon>Pseudomonadati</taxon>
        <taxon>Pseudomonadota</taxon>
        <taxon>Betaproteobacteria</taxon>
        <taxon>Rhodocyclales</taxon>
        <taxon>Azonexaceae</taxon>
        <taxon>Dechloromonas</taxon>
    </lineage>
</organism>
<dbReference type="InterPro" id="IPR009081">
    <property type="entry name" value="PP-bd_ACP"/>
</dbReference>
<dbReference type="NCBIfam" id="NF006617">
    <property type="entry name" value="PRK09184.1"/>
    <property type="match status" value="1"/>
</dbReference>
<dbReference type="EMBL" id="JABZMI010000115">
    <property type="protein sequence ID" value="MBF1164824.1"/>
    <property type="molecule type" value="Genomic_DNA"/>
</dbReference>
<dbReference type="Gene3D" id="1.10.1200.10">
    <property type="entry name" value="ACP-like"/>
    <property type="match status" value="1"/>
</dbReference>
<dbReference type="Pfam" id="PF00550">
    <property type="entry name" value="PP-binding"/>
    <property type="match status" value="1"/>
</dbReference>
<dbReference type="PROSITE" id="PS50075">
    <property type="entry name" value="CARRIER"/>
    <property type="match status" value="1"/>
</dbReference>
<accession>A0A930BRK0</accession>
<gene>
    <name evidence="2" type="ORF">HXL68_07270</name>
</gene>
<protein>
    <submittedName>
        <fullName evidence="2">Acyl carrier protein</fullName>
    </submittedName>
</protein>
<reference evidence="2" key="1">
    <citation type="submission" date="2020-04" db="EMBL/GenBank/DDBJ databases">
        <title>Deep metagenomics examines the oral microbiome during advanced dental caries in children, revealing novel taxa and co-occurrences with host molecules.</title>
        <authorList>
            <person name="Baker J.L."/>
            <person name="Morton J.T."/>
            <person name="Dinis M."/>
            <person name="Alvarez R."/>
            <person name="Tran N.C."/>
            <person name="Knight R."/>
            <person name="Edlund A."/>
        </authorList>
    </citation>
    <scope>NUCLEOTIDE SEQUENCE</scope>
    <source>
        <strain evidence="2">JCVI_32_bin.24</strain>
    </source>
</reference>
<dbReference type="SUPFAM" id="SSF47336">
    <property type="entry name" value="ACP-like"/>
    <property type="match status" value="1"/>
</dbReference>
<dbReference type="Proteomes" id="UP000718593">
    <property type="component" value="Unassembled WGS sequence"/>
</dbReference>
<comment type="caution">
    <text evidence="2">The sequence shown here is derived from an EMBL/GenBank/DDBJ whole genome shotgun (WGS) entry which is preliminary data.</text>
</comment>
<evidence type="ECO:0000313" key="3">
    <source>
        <dbReference type="Proteomes" id="UP000718593"/>
    </source>
</evidence>
<sequence length="90" mass="9921">MNPLHQELKVFIIEAMNLEDITPSDIGDDMPLFADDGLGLDSIDALELVLGLKKKYGISIEASDEASRQHLRSIETLAALVTAKQQNRQT</sequence>
<evidence type="ECO:0000259" key="1">
    <source>
        <dbReference type="PROSITE" id="PS50075"/>
    </source>
</evidence>
<evidence type="ECO:0000313" key="2">
    <source>
        <dbReference type="EMBL" id="MBF1164824.1"/>
    </source>
</evidence>
<name>A0A930BRK0_9RHOO</name>
<dbReference type="AlphaFoldDB" id="A0A930BRK0"/>
<dbReference type="InterPro" id="IPR036736">
    <property type="entry name" value="ACP-like_sf"/>
</dbReference>
<proteinExistence type="predicted"/>
<feature type="domain" description="Carrier" evidence="1">
    <location>
        <begin position="2"/>
        <end position="85"/>
    </location>
</feature>